<dbReference type="RefSeq" id="WP_138257263.1">
    <property type="nucleotide sequence ID" value="NZ_VBUK01000001.1"/>
</dbReference>
<gene>
    <name evidence="1" type="ORF">FEK29_04970</name>
</gene>
<dbReference type="EMBL" id="VBUK01000001">
    <property type="protein sequence ID" value="TLF47120.1"/>
    <property type="molecule type" value="Genomic_DNA"/>
</dbReference>
<keyword evidence="2" id="KW-1185">Reference proteome</keyword>
<name>A0A5R8MC95_9FLAO</name>
<dbReference type="OrthoDB" id="1428739at2"/>
<comment type="caution">
    <text evidence="1">The sequence shown here is derived from an EMBL/GenBank/DDBJ whole genome shotgun (WGS) entry which is preliminary data.</text>
</comment>
<reference evidence="1 2" key="1">
    <citation type="journal article" date="2017" name="Int. J. Syst. Evol. Microbiol.">
        <title>Maripseudobacter aurantiacus gen. nov., sp. nov., a novel member of the family Flavobacteriaceae isolated from a sedimentation basin.</title>
        <authorList>
            <person name="Chen C."/>
            <person name="Su Y."/>
            <person name="Tao T."/>
            <person name="Fu G."/>
            <person name="Zhang C."/>
            <person name="Sun C."/>
            <person name="Zhang X."/>
            <person name="Wu M."/>
        </authorList>
    </citation>
    <scope>NUCLEOTIDE SEQUENCE [LARGE SCALE GENOMIC DNA]</scope>
    <source>
        <strain evidence="2">CDA4</strain>
    </source>
</reference>
<accession>A0A5R8MC95</accession>
<evidence type="ECO:0000313" key="1">
    <source>
        <dbReference type="EMBL" id="TLF47120.1"/>
    </source>
</evidence>
<proteinExistence type="predicted"/>
<protein>
    <submittedName>
        <fullName evidence="1">Uncharacterized protein</fullName>
    </submittedName>
</protein>
<dbReference type="AlphaFoldDB" id="A0A5R8MC95"/>
<evidence type="ECO:0000313" key="2">
    <source>
        <dbReference type="Proteomes" id="UP000308382"/>
    </source>
</evidence>
<organism evidence="1 2">
    <name type="scientific">Maribacter aurantiacus</name>
    <dbReference type="NCBI Taxonomy" id="1882343"/>
    <lineage>
        <taxon>Bacteria</taxon>
        <taxon>Pseudomonadati</taxon>
        <taxon>Bacteroidota</taxon>
        <taxon>Flavobacteriia</taxon>
        <taxon>Flavobacteriales</taxon>
        <taxon>Flavobacteriaceae</taxon>
        <taxon>Maribacter</taxon>
    </lineage>
</organism>
<sequence length="320" mass="39136">MKHKYFGILKKEILPKDQRLEIEFLQNQNILKKNPSLLDNPIYERNEKMWFIDVNNNFDNPYYDIEESVLLEYYNFLLDVYNTKINKGLIYYTLETENELFGISREEQRKIELTHFKKIFETLPAGFMNIKVNTSTSGIQYSQKISRIELLFNMRETMRQVQRHYSKEIKEFLLGNSDYFNDDLAKDNEYIELTVDFESKLKILLSLNDKYNFEDDLFFSRNRQLYEKFKYYKGLSFDFEIYKFIHHTINNIEDNFYSHVSSLYYFLKGKRLIKENAGEFRDFVNREFDKELIRIKPENEDNKKHRYRLTNLEEEYTNFK</sequence>
<dbReference type="Proteomes" id="UP000308382">
    <property type="component" value="Unassembled WGS sequence"/>
</dbReference>